<comment type="caution">
    <text evidence="3">The sequence shown here is derived from an EMBL/GenBank/DDBJ whole genome shotgun (WGS) entry which is preliminary data.</text>
</comment>
<gene>
    <name evidence="3" type="ORF">C8A03DRAFT_37787</name>
</gene>
<evidence type="ECO:0000256" key="1">
    <source>
        <dbReference type="SAM" id="SignalP"/>
    </source>
</evidence>
<dbReference type="AlphaFoldDB" id="A0AAN7HB23"/>
<accession>A0AAN7HB23</accession>
<dbReference type="Gene3D" id="2.30.60.10">
    <property type="entry name" value="Cyanovirin-N"/>
    <property type="match status" value="1"/>
</dbReference>
<organism evidence="3 4">
    <name type="scientific">Achaetomium macrosporum</name>
    <dbReference type="NCBI Taxonomy" id="79813"/>
    <lineage>
        <taxon>Eukaryota</taxon>
        <taxon>Fungi</taxon>
        <taxon>Dikarya</taxon>
        <taxon>Ascomycota</taxon>
        <taxon>Pezizomycotina</taxon>
        <taxon>Sordariomycetes</taxon>
        <taxon>Sordariomycetidae</taxon>
        <taxon>Sordariales</taxon>
        <taxon>Chaetomiaceae</taxon>
        <taxon>Achaetomium</taxon>
    </lineage>
</organism>
<reference evidence="3" key="1">
    <citation type="journal article" date="2023" name="Mol. Phylogenet. Evol.">
        <title>Genome-scale phylogeny and comparative genomics of the fungal order Sordariales.</title>
        <authorList>
            <person name="Hensen N."/>
            <person name="Bonometti L."/>
            <person name="Westerberg I."/>
            <person name="Brannstrom I.O."/>
            <person name="Guillou S."/>
            <person name="Cros-Aarteil S."/>
            <person name="Calhoun S."/>
            <person name="Haridas S."/>
            <person name="Kuo A."/>
            <person name="Mondo S."/>
            <person name="Pangilinan J."/>
            <person name="Riley R."/>
            <person name="LaButti K."/>
            <person name="Andreopoulos B."/>
            <person name="Lipzen A."/>
            <person name="Chen C."/>
            <person name="Yan M."/>
            <person name="Daum C."/>
            <person name="Ng V."/>
            <person name="Clum A."/>
            <person name="Steindorff A."/>
            <person name="Ohm R.A."/>
            <person name="Martin F."/>
            <person name="Silar P."/>
            <person name="Natvig D.O."/>
            <person name="Lalanne C."/>
            <person name="Gautier V."/>
            <person name="Ament-Velasquez S.L."/>
            <person name="Kruys A."/>
            <person name="Hutchinson M.I."/>
            <person name="Powell A.J."/>
            <person name="Barry K."/>
            <person name="Miller A.N."/>
            <person name="Grigoriev I.V."/>
            <person name="Debuchy R."/>
            <person name="Gladieux P."/>
            <person name="Hiltunen Thoren M."/>
            <person name="Johannesson H."/>
        </authorList>
    </citation>
    <scope>NUCLEOTIDE SEQUENCE</scope>
    <source>
        <strain evidence="3">CBS 532.94</strain>
    </source>
</reference>
<dbReference type="SUPFAM" id="SSF51322">
    <property type="entry name" value="Cyanovirin-N"/>
    <property type="match status" value="1"/>
</dbReference>
<dbReference type="EMBL" id="MU860369">
    <property type="protein sequence ID" value="KAK4234439.1"/>
    <property type="molecule type" value="Genomic_DNA"/>
</dbReference>
<dbReference type="InterPro" id="IPR011058">
    <property type="entry name" value="Cyanovirin-N"/>
</dbReference>
<feature type="chain" id="PRO_5042840947" description="Cyanovirin-N domain-containing protein" evidence="1">
    <location>
        <begin position="21"/>
        <end position="109"/>
    </location>
</feature>
<keyword evidence="1" id="KW-0732">Signal</keyword>
<evidence type="ECO:0000313" key="3">
    <source>
        <dbReference type="EMBL" id="KAK4234439.1"/>
    </source>
</evidence>
<reference evidence="3" key="2">
    <citation type="submission" date="2023-05" db="EMBL/GenBank/DDBJ databases">
        <authorList>
            <consortium name="Lawrence Berkeley National Laboratory"/>
            <person name="Steindorff A."/>
            <person name="Hensen N."/>
            <person name="Bonometti L."/>
            <person name="Westerberg I."/>
            <person name="Brannstrom I.O."/>
            <person name="Guillou S."/>
            <person name="Cros-Aarteil S."/>
            <person name="Calhoun S."/>
            <person name="Haridas S."/>
            <person name="Kuo A."/>
            <person name="Mondo S."/>
            <person name="Pangilinan J."/>
            <person name="Riley R."/>
            <person name="Labutti K."/>
            <person name="Andreopoulos B."/>
            <person name="Lipzen A."/>
            <person name="Chen C."/>
            <person name="Yanf M."/>
            <person name="Daum C."/>
            <person name="Ng V."/>
            <person name="Clum A."/>
            <person name="Ohm R."/>
            <person name="Martin F."/>
            <person name="Silar P."/>
            <person name="Natvig D."/>
            <person name="Lalanne C."/>
            <person name="Gautier V."/>
            <person name="Ament-Velasquez S.L."/>
            <person name="Kruys A."/>
            <person name="Hutchinson M.I."/>
            <person name="Powell A.J."/>
            <person name="Barry K."/>
            <person name="Miller A.N."/>
            <person name="Grigoriev I.V."/>
            <person name="Debuchy R."/>
            <person name="Gladieux P."/>
            <person name="Thoren M.H."/>
            <person name="Johannesson H."/>
        </authorList>
    </citation>
    <scope>NUCLEOTIDE SEQUENCE</scope>
    <source>
        <strain evidence="3">CBS 532.94</strain>
    </source>
</reference>
<dbReference type="Pfam" id="PF08881">
    <property type="entry name" value="CVNH"/>
    <property type="match status" value="1"/>
</dbReference>
<evidence type="ECO:0000259" key="2">
    <source>
        <dbReference type="Pfam" id="PF08881"/>
    </source>
</evidence>
<sequence>MKSTVILSLISLCAAAALDAVPRDAEAVARDAENLPRVVGVTPRGFEAFPRDANAVAGGFGATCWDFAFDHTYLYATCSSGGAGSPAIRSAVDLNTRITNRNGYLSFDC</sequence>
<evidence type="ECO:0000313" key="4">
    <source>
        <dbReference type="Proteomes" id="UP001303760"/>
    </source>
</evidence>
<protein>
    <recommendedName>
        <fullName evidence="2">Cyanovirin-N domain-containing protein</fullName>
    </recommendedName>
</protein>
<dbReference type="Proteomes" id="UP001303760">
    <property type="component" value="Unassembled WGS sequence"/>
</dbReference>
<keyword evidence="4" id="KW-1185">Reference proteome</keyword>
<dbReference type="InterPro" id="IPR036673">
    <property type="entry name" value="Cyanovirin-N_sf"/>
</dbReference>
<proteinExistence type="predicted"/>
<name>A0AAN7HB23_9PEZI</name>
<feature type="domain" description="Cyanovirin-N" evidence="2">
    <location>
        <begin position="60"/>
        <end position="105"/>
    </location>
</feature>
<feature type="signal peptide" evidence="1">
    <location>
        <begin position="1"/>
        <end position="20"/>
    </location>
</feature>